<dbReference type="NCBIfam" id="NF047558">
    <property type="entry name" value="TPR_END_plus"/>
    <property type="match status" value="1"/>
</dbReference>
<dbReference type="EMBL" id="SRMP02000002">
    <property type="protein sequence ID" value="MFN0290347.1"/>
    <property type="molecule type" value="Genomic_DNA"/>
</dbReference>
<accession>A0ABW9JDA1</accession>
<evidence type="ECO:0000313" key="2">
    <source>
        <dbReference type="Proteomes" id="UP001517367"/>
    </source>
</evidence>
<organism evidence="1 2">
    <name type="scientific">Pedobacter helvus</name>
    <dbReference type="NCBI Taxonomy" id="2563444"/>
    <lineage>
        <taxon>Bacteria</taxon>
        <taxon>Pseudomonadati</taxon>
        <taxon>Bacteroidota</taxon>
        <taxon>Sphingobacteriia</taxon>
        <taxon>Sphingobacteriales</taxon>
        <taxon>Sphingobacteriaceae</taxon>
        <taxon>Pedobacter</taxon>
    </lineage>
</organism>
<comment type="caution">
    <text evidence="1">The sequence shown here is derived from an EMBL/GenBank/DDBJ whole genome shotgun (WGS) entry which is preliminary data.</text>
</comment>
<dbReference type="Proteomes" id="UP001517367">
    <property type="component" value="Unassembled WGS sequence"/>
</dbReference>
<gene>
    <name evidence="1" type="ORF">E5L68_003040</name>
</gene>
<keyword evidence="2" id="KW-1185">Reference proteome</keyword>
<protein>
    <submittedName>
        <fullName evidence="1">TPR end-of-group domain-containing protein</fullName>
    </submittedName>
</protein>
<name>A0ABW9JDA1_9SPHI</name>
<proteinExistence type="predicted"/>
<sequence>MAIMKSLQGKTDESLALLNTTFQLEPQLKADAKQYPELQNLWSNPQFIVLTN</sequence>
<reference evidence="1 2" key="1">
    <citation type="submission" date="2024-12" db="EMBL/GenBank/DDBJ databases">
        <authorList>
            <person name="Hu S."/>
        </authorList>
    </citation>
    <scope>NUCLEOTIDE SEQUENCE [LARGE SCALE GENOMIC DNA]</scope>
    <source>
        <strain evidence="1 2">P-25</strain>
    </source>
</reference>
<dbReference type="RefSeq" id="WP_394347856.1">
    <property type="nucleotide sequence ID" value="NZ_SRMP02000002.1"/>
</dbReference>
<evidence type="ECO:0000313" key="1">
    <source>
        <dbReference type="EMBL" id="MFN0290347.1"/>
    </source>
</evidence>